<dbReference type="Proteomes" id="UP000049828">
    <property type="component" value="Unassembled WGS sequence"/>
</dbReference>
<dbReference type="AlphaFoldDB" id="A0A0M6WY07"/>
<reference evidence="6 7" key="3">
    <citation type="submission" date="2018-08" db="EMBL/GenBank/DDBJ databases">
        <title>A genome reference for cultivated species of the human gut microbiota.</title>
        <authorList>
            <person name="Zou Y."/>
            <person name="Xue W."/>
            <person name="Luo G."/>
        </authorList>
    </citation>
    <scope>NUCLEOTIDE SEQUENCE [LARGE SCALE GENOMIC DNA]</scope>
    <source>
        <strain evidence="3 6">AF28-15</strain>
        <strain evidence="4 7">AM27-11</strain>
    </source>
</reference>
<dbReference type="EMBL" id="CVRS01000105">
    <property type="protein sequence ID" value="CRL42622.1"/>
    <property type="molecule type" value="Genomic_DNA"/>
</dbReference>
<evidence type="ECO:0000313" key="2">
    <source>
        <dbReference type="EMBL" id="CRL42622.1"/>
    </source>
</evidence>
<dbReference type="RefSeq" id="WP_021922878.1">
    <property type="nucleotide sequence ID" value="NZ_CBCTRZ010000014.1"/>
</dbReference>
<dbReference type="InterPro" id="IPR046140">
    <property type="entry name" value="DUF6142"/>
</dbReference>
<proteinExistence type="predicted"/>
<keyword evidence="1" id="KW-1133">Transmembrane helix</keyword>
<keyword evidence="1" id="KW-0812">Transmembrane</keyword>
<evidence type="ECO:0000313" key="6">
    <source>
        <dbReference type="Proteomes" id="UP000283738"/>
    </source>
</evidence>
<dbReference type="Proteomes" id="UP000286271">
    <property type="component" value="Unassembled WGS sequence"/>
</dbReference>
<reference evidence="5" key="1">
    <citation type="submission" date="2015-05" db="EMBL/GenBank/DDBJ databases">
        <authorList>
            <consortium name="Pathogen Informatics"/>
        </authorList>
    </citation>
    <scope>NUCLEOTIDE SEQUENCE [LARGE SCALE GENOMIC DNA]</scope>
    <source>
        <strain evidence="5">L1-83</strain>
    </source>
</reference>
<evidence type="ECO:0000313" key="7">
    <source>
        <dbReference type="Proteomes" id="UP000286271"/>
    </source>
</evidence>
<gene>
    <name evidence="4" type="ORF">DW707_17115</name>
    <name evidence="3" type="ORF">DWY96_14570</name>
    <name evidence="2" type="ORF">RIL183_07401</name>
</gene>
<evidence type="ECO:0008006" key="8">
    <source>
        <dbReference type="Google" id="ProtNLM"/>
    </source>
</evidence>
<sequence length="111" mass="12292">MAQRRRRKYGYKFTEKTQSKKGIVAFILAVLSIAIFIYVIVNSFHHGGNGSMYLGSAGVSSMLVALVAVVLAVMSLREEESFKLFPYMSTVLSFLAAGMWIAIYVIGFLIV</sequence>
<keyword evidence="5" id="KW-1185">Reference proteome</keyword>
<dbReference type="EMBL" id="QSKW01000046">
    <property type="protein sequence ID" value="RHE90639.1"/>
    <property type="molecule type" value="Genomic_DNA"/>
</dbReference>
<accession>A0A0M6WY07</accession>
<evidence type="ECO:0000256" key="1">
    <source>
        <dbReference type="SAM" id="Phobius"/>
    </source>
</evidence>
<organism evidence="2 5">
    <name type="scientific">Roseburia inulinivorans</name>
    <dbReference type="NCBI Taxonomy" id="360807"/>
    <lineage>
        <taxon>Bacteria</taxon>
        <taxon>Bacillati</taxon>
        <taxon>Bacillota</taxon>
        <taxon>Clostridia</taxon>
        <taxon>Lachnospirales</taxon>
        <taxon>Lachnospiraceae</taxon>
        <taxon>Roseburia</taxon>
    </lineage>
</organism>
<evidence type="ECO:0000313" key="3">
    <source>
        <dbReference type="EMBL" id="RGQ45903.1"/>
    </source>
</evidence>
<protein>
    <recommendedName>
        <fullName evidence="8">Calcium:proton exchanger</fullName>
    </recommendedName>
</protein>
<feature type="transmembrane region" description="Helical" evidence="1">
    <location>
        <begin position="85"/>
        <end position="110"/>
    </location>
</feature>
<evidence type="ECO:0000313" key="5">
    <source>
        <dbReference type="Proteomes" id="UP000049828"/>
    </source>
</evidence>
<feature type="transmembrane region" description="Helical" evidence="1">
    <location>
        <begin position="21"/>
        <end position="41"/>
    </location>
</feature>
<keyword evidence="1" id="KW-0472">Membrane</keyword>
<dbReference type="OrthoDB" id="2064315at2"/>
<name>A0A0M6WY07_9FIRM</name>
<dbReference type="Proteomes" id="UP000283738">
    <property type="component" value="Unassembled WGS sequence"/>
</dbReference>
<dbReference type="STRING" id="360807.ERS852392_01604"/>
<dbReference type="Pfam" id="PF19639">
    <property type="entry name" value="DUF6142"/>
    <property type="match status" value="1"/>
</dbReference>
<feature type="transmembrane region" description="Helical" evidence="1">
    <location>
        <begin position="53"/>
        <end position="73"/>
    </location>
</feature>
<evidence type="ECO:0000313" key="4">
    <source>
        <dbReference type="EMBL" id="RHE90639.1"/>
    </source>
</evidence>
<reference evidence="2" key="2">
    <citation type="submission" date="2015-05" db="EMBL/GenBank/DDBJ databases">
        <authorList>
            <person name="Wang D.B."/>
            <person name="Wang M."/>
        </authorList>
    </citation>
    <scope>NUCLEOTIDE SEQUENCE [LARGE SCALE GENOMIC DNA]</scope>
    <source>
        <strain evidence="2">L1-83</strain>
    </source>
</reference>
<dbReference type="EMBL" id="QRTF01000041">
    <property type="protein sequence ID" value="RGQ45903.1"/>
    <property type="molecule type" value="Genomic_DNA"/>
</dbReference>